<organism evidence="4 5">
    <name type="scientific">Rhodoplanes serenus</name>
    <dbReference type="NCBI Taxonomy" id="200615"/>
    <lineage>
        <taxon>Bacteria</taxon>
        <taxon>Pseudomonadati</taxon>
        <taxon>Pseudomonadota</taxon>
        <taxon>Alphaproteobacteria</taxon>
        <taxon>Hyphomicrobiales</taxon>
        <taxon>Nitrobacteraceae</taxon>
        <taxon>Rhodoplanes</taxon>
    </lineage>
</organism>
<dbReference type="PANTHER" id="PTHR30024">
    <property type="entry name" value="ALIPHATIC SULFONATES-BINDING PROTEIN-RELATED"/>
    <property type="match status" value="1"/>
</dbReference>
<dbReference type="AlphaFoldDB" id="A0A3S4F9Q1"/>
<dbReference type="OrthoDB" id="7307648at2"/>
<evidence type="ECO:0000256" key="2">
    <source>
        <dbReference type="ARBA" id="ARBA00010742"/>
    </source>
</evidence>
<dbReference type="Pfam" id="PF13379">
    <property type="entry name" value="NMT1_2"/>
    <property type="match status" value="1"/>
</dbReference>
<gene>
    <name evidence="4" type="primary">ssuA_2</name>
    <name evidence="4" type="ORF">RHODGE_RHODGE_01418</name>
</gene>
<evidence type="ECO:0000313" key="4">
    <source>
        <dbReference type="EMBL" id="VCU06771.1"/>
    </source>
</evidence>
<accession>A0A3S4F9Q1</accession>
<comment type="similarity">
    <text evidence="2">Belongs to the bacterial solute-binding protein SsuA/TauA family.</text>
</comment>
<keyword evidence="3" id="KW-0732">Signal</keyword>
<dbReference type="GO" id="GO:0042597">
    <property type="term" value="C:periplasmic space"/>
    <property type="evidence" value="ECO:0007669"/>
    <property type="project" value="UniProtKB-SubCell"/>
</dbReference>
<evidence type="ECO:0000313" key="5">
    <source>
        <dbReference type="Proteomes" id="UP000289200"/>
    </source>
</evidence>
<name>A0A3S4F9Q1_9BRAD</name>
<evidence type="ECO:0000256" key="1">
    <source>
        <dbReference type="ARBA" id="ARBA00004418"/>
    </source>
</evidence>
<protein>
    <submittedName>
        <fullName evidence="4">Aliphatic sulfonates-binding protein</fullName>
    </submittedName>
</protein>
<dbReference type="InterPro" id="IPR006311">
    <property type="entry name" value="TAT_signal"/>
</dbReference>
<sequence>MTRTRSLSRRTILAGSVLGGLAAGSVLGGLAAAMAAGPALAQGTAPAATPVKARIGVIPILGAAPVFVADREGWLKAAGIEATFTTFESGPNMIAALASGTIDIYVAGVAPLVVARSRGVDVRVVAATAVEEMTFVATAKLARHFEPGVTPAEAFRRYRAAAGSPARLATQPAGSVPNTTLQHWLWEVGKVDKADVTIVPMGIDATQQAVQVGAVEGATVREPAVAIVRGRDPGIRLVALGGEMFPGQPGTVVAATAAFLDKNPAQAQALVDAVVRAVRLIQEDPARAAPPIEAALGKGIVDSATIRAALASPASKFVADPRSIVTATAAMQRYQVTLGTLDRELPLDGLFEPRYFVRATATQ</sequence>
<dbReference type="PROSITE" id="PS51318">
    <property type="entry name" value="TAT"/>
    <property type="match status" value="1"/>
</dbReference>
<comment type="subcellular location">
    <subcellularLocation>
        <location evidence="1">Periplasm</location>
    </subcellularLocation>
</comment>
<keyword evidence="5" id="KW-1185">Reference proteome</keyword>
<dbReference type="Proteomes" id="UP000289200">
    <property type="component" value="Unassembled WGS sequence"/>
</dbReference>
<reference evidence="5" key="1">
    <citation type="submission" date="2018-10" db="EMBL/GenBank/DDBJ databases">
        <authorList>
            <person name="Peiro R."/>
            <person name="Begona"/>
            <person name="Cbmso G."/>
            <person name="Lopez M."/>
            <person name="Gonzalez S."/>
            <person name="Sacristan E."/>
            <person name="Castillo E."/>
        </authorList>
    </citation>
    <scope>NUCLEOTIDE SEQUENCE [LARGE SCALE GENOMIC DNA]</scope>
</reference>
<evidence type="ECO:0000256" key="3">
    <source>
        <dbReference type="ARBA" id="ARBA00022729"/>
    </source>
</evidence>
<dbReference type="Gene3D" id="3.40.190.10">
    <property type="entry name" value="Periplasmic binding protein-like II"/>
    <property type="match status" value="2"/>
</dbReference>
<proteinExistence type="inferred from homology"/>
<dbReference type="SUPFAM" id="SSF53850">
    <property type="entry name" value="Periplasmic binding protein-like II"/>
    <property type="match status" value="1"/>
</dbReference>
<dbReference type="PANTHER" id="PTHR30024:SF47">
    <property type="entry name" value="TAURINE-BINDING PERIPLASMIC PROTEIN"/>
    <property type="match status" value="1"/>
</dbReference>
<dbReference type="EMBL" id="UWOC01000111">
    <property type="protein sequence ID" value="VCU06771.1"/>
    <property type="molecule type" value="Genomic_DNA"/>
</dbReference>
<comment type="caution">
    <text evidence="4">The sequence shown here is derived from an EMBL/GenBank/DDBJ whole genome shotgun (WGS) entry which is preliminary data.</text>
</comment>